<keyword evidence="3 4" id="KW-0175">Coiled coil</keyword>
<evidence type="ECO:0000256" key="4">
    <source>
        <dbReference type="SAM" id="Coils"/>
    </source>
</evidence>
<dbReference type="PANTHER" id="PTHR18921:SF2">
    <property type="entry name" value="THYROID RECEPTOR-INTERACTING PROTEIN 11"/>
    <property type="match status" value="1"/>
</dbReference>
<dbReference type="GO" id="GO:0005794">
    <property type="term" value="C:Golgi apparatus"/>
    <property type="evidence" value="ECO:0007669"/>
    <property type="project" value="UniProtKB-SubCell"/>
</dbReference>
<dbReference type="PROSITE" id="PS50913">
    <property type="entry name" value="GRIP"/>
    <property type="match status" value="1"/>
</dbReference>
<dbReference type="EMBL" id="JYDU01000061">
    <property type="protein sequence ID" value="KRX95095.1"/>
    <property type="molecule type" value="Genomic_DNA"/>
</dbReference>
<evidence type="ECO:0000256" key="1">
    <source>
        <dbReference type="ARBA" id="ARBA00004555"/>
    </source>
</evidence>
<sequence length="1314" mass="149571">LMASHSWLKQGLTSLSTIKNQLTEFTTEVLQDVAQERDSNAELTTAKNRILHLEQELESRSKEVEHLRQRLRDENLEATKENQKSITCWDYSEKGDLEPDDWNWKDSSVDNVNDLCIEFSEHDLVGKPGQEEIPFSPNDSNLDVLKLTDEIKQLQAECAHWKELAKTNEEQAERNTKSATTTELEEAKREIEKLCTELKLLRNERTNMNETYPKAERTVDLWENDWGDSEEFTNENDQLSKQRSISSTSERCPDEQLTKQLEEDSIGTVDEKEKHWRVEISRLQEERDQALEELYAEHQEAMAQVLTAKESLAKICDEYRDQNQLISDELAELKAEQQSLLEENKSLQTTVDNLKDRLQTESKEKTSLFDINEQLEEHMRILKMQLTELQGKHERCAEENENAKQMLENLTVEFEQMKQAWTEEQQKHAQQTETNVHYNNTIVEMRATIEQLQCVNSKCFDKLQEMIDNGWKADAAELTLERLADMVKQNQNSLLQRLHERDEQCSAVIEQLQQTRQEKLEKEASNCVAIGGLVKFLLSRDESQSRRLRIMDQLITSYRHYIGKETADVIQQSLSSNYSNAPKKNTVQYSHSFQDIATYKDNNNNVEKEKTCFINLPSYRRCKSTISIGHFDFKIEQNEPIQESHEKYCEQLLQQLQYAQNAEAEAKRLYCEVLDKLVRTEEYSNKVVEELQTEIAALGQKMIENETNSAAQLQNIQNELNNCKGTALQLAEENAQLRNQLSDSSASTVASTEQLKQIISTLEAEKQELILLINQKHEESVHYHQELQNAMATFEAWKEQQALQQASYTNQEESATVKRLNQQLAEKDAQIERLTKNVDEQLNMAIQAKDRATAELAAVRLHSETLQEQVTFLEEAKRRSFSEVERLKSHLVELEQTYSEEACRAEDRETDLRKRLRELEDQLNITLQEAQQKNSDSEKEIEELRSLQNAMSTELNAANSQINILCSELENSQKSVYSLQNVLEAFQKGIKRMLVFFKVMNVVVVVVAIDRESSLNQQSEASRLEIEYLKAEIDTAQAANQALQTKVQQYEEMIQRVCELQSALCAKENSLSDLQTQLRERDRRLLNMEKELHQLQHVRDGKIDKDVLKNLFLGYLTAPVNKKAEVAHLIGSILSFSADEFEKVENSVGGGGGATGWLQLLRLGGTGSDVKTSSSQSLAAEFVKFLQMESSPKEQLDDQLSTAAGAAVNSTTSVSAAVKDDGSGGGGNGDNSGSGTTSFFLLSGSARSQPASSIPITLDLPTLPAAYECENIPPTTSAKQTTLPAHEQLKPAVGGMPSSSSTNFLRQLLDSDEQ</sequence>
<dbReference type="GO" id="GO:0007030">
    <property type="term" value="P:Golgi organization"/>
    <property type="evidence" value="ECO:0007669"/>
    <property type="project" value="TreeGrafter"/>
</dbReference>
<feature type="coiled-coil region" evidence="4">
    <location>
        <begin position="1026"/>
        <end position="1098"/>
    </location>
</feature>
<feature type="region of interest" description="Disordered" evidence="5">
    <location>
        <begin position="1290"/>
        <end position="1314"/>
    </location>
</feature>
<feature type="coiled-coil region" evidence="4">
    <location>
        <begin position="649"/>
        <end position="779"/>
    </location>
</feature>
<keyword evidence="7" id="KW-0675">Receptor</keyword>
<feature type="domain" description="GRIP" evidence="6">
    <location>
        <begin position="1098"/>
        <end position="1147"/>
    </location>
</feature>
<dbReference type="SUPFAM" id="SSF58100">
    <property type="entry name" value="Bacterial hemolysins"/>
    <property type="match status" value="1"/>
</dbReference>
<dbReference type="Proteomes" id="UP000054815">
    <property type="component" value="Unassembled WGS sequence"/>
</dbReference>
<feature type="coiled-coil region" evidence="4">
    <location>
        <begin position="36"/>
        <end position="84"/>
    </location>
</feature>
<feature type="coiled-coil region" evidence="4">
    <location>
        <begin position="144"/>
        <end position="218"/>
    </location>
</feature>
<keyword evidence="2" id="KW-0333">Golgi apparatus</keyword>
<feature type="coiled-coil region" evidence="4">
    <location>
        <begin position="273"/>
        <end position="420"/>
    </location>
</feature>
<evidence type="ECO:0000313" key="8">
    <source>
        <dbReference type="Proteomes" id="UP000054815"/>
    </source>
</evidence>
<dbReference type="InterPro" id="IPR000237">
    <property type="entry name" value="GRIP_dom"/>
</dbReference>
<dbReference type="PANTHER" id="PTHR18921">
    <property type="entry name" value="MYOSIN HEAVY CHAIN - RELATED"/>
    <property type="match status" value="1"/>
</dbReference>
<protein>
    <submittedName>
        <fullName evidence="7">Thyroid receptor-interacting protein 11</fullName>
    </submittedName>
</protein>
<proteinExistence type="predicted"/>
<dbReference type="GO" id="GO:0031267">
    <property type="term" value="F:small GTPase binding"/>
    <property type="evidence" value="ECO:0007669"/>
    <property type="project" value="TreeGrafter"/>
</dbReference>
<dbReference type="GO" id="GO:0006888">
    <property type="term" value="P:endoplasmic reticulum to Golgi vesicle-mediated transport"/>
    <property type="evidence" value="ECO:0007669"/>
    <property type="project" value="TreeGrafter"/>
</dbReference>
<reference evidence="7 8" key="1">
    <citation type="submission" date="2015-01" db="EMBL/GenBank/DDBJ databases">
        <title>Evolution of Trichinella species and genotypes.</title>
        <authorList>
            <person name="Korhonen P.K."/>
            <person name="Edoardo P."/>
            <person name="Giuseppe L.R."/>
            <person name="Gasser R.B."/>
        </authorList>
    </citation>
    <scope>NUCLEOTIDE SEQUENCE [LARGE SCALE GENOMIC DNA]</scope>
    <source>
        <strain evidence="7">ISS141</strain>
    </source>
</reference>
<feature type="coiled-coil region" evidence="4">
    <location>
        <begin position="810"/>
        <end position="961"/>
    </location>
</feature>
<comment type="subcellular location">
    <subcellularLocation>
        <location evidence="1">Golgi apparatus</location>
    </subcellularLocation>
</comment>
<evidence type="ECO:0000256" key="2">
    <source>
        <dbReference type="ARBA" id="ARBA00023034"/>
    </source>
</evidence>
<dbReference type="STRING" id="6337.A0A0V0Y4G7"/>
<evidence type="ECO:0000259" key="6">
    <source>
        <dbReference type="PROSITE" id="PS50913"/>
    </source>
</evidence>
<evidence type="ECO:0000313" key="7">
    <source>
        <dbReference type="EMBL" id="KRX95095.1"/>
    </source>
</evidence>
<feature type="non-terminal residue" evidence="7">
    <location>
        <position position="1"/>
    </location>
</feature>
<evidence type="ECO:0000256" key="3">
    <source>
        <dbReference type="ARBA" id="ARBA00023054"/>
    </source>
</evidence>
<name>A0A0V0Y4G7_TRIPS</name>
<comment type="caution">
    <text evidence="7">The sequence shown here is derived from an EMBL/GenBank/DDBJ whole genome shotgun (WGS) entry which is preliminary data.</text>
</comment>
<gene>
    <name evidence="7" type="primary">TRIP11</name>
    <name evidence="7" type="ORF">T4E_11355</name>
</gene>
<accession>A0A0V0Y4G7</accession>
<evidence type="ECO:0000256" key="5">
    <source>
        <dbReference type="SAM" id="MobiDB-lite"/>
    </source>
</evidence>
<organism evidence="7 8">
    <name type="scientific">Trichinella pseudospiralis</name>
    <name type="common">Parasitic roundworm</name>
    <dbReference type="NCBI Taxonomy" id="6337"/>
    <lineage>
        <taxon>Eukaryota</taxon>
        <taxon>Metazoa</taxon>
        <taxon>Ecdysozoa</taxon>
        <taxon>Nematoda</taxon>
        <taxon>Enoplea</taxon>
        <taxon>Dorylaimia</taxon>
        <taxon>Trichinellida</taxon>
        <taxon>Trichinellidae</taxon>
        <taxon>Trichinella</taxon>
    </lineage>
</organism>
<feature type="region of interest" description="Disordered" evidence="5">
    <location>
        <begin position="229"/>
        <end position="257"/>
    </location>
</feature>
<feature type="compositionally biased region" description="Polar residues" evidence="5">
    <location>
        <begin position="235"/>
        <end position="250"/>
    </location>
</feature>